<dbReference type="PANTHER" id="PTHR30537">
    <property type="entry name" value="HTH-TYPE TRANSCRIPTIONAL REGULATOR"/>
    <property type="match status" value="1"/>
</dbReference>
<dbReference type="Gene3D" id="3.40.190.290">
    <property type="match status" value="1"/>
</dbReference>
<dbReference type="InterPro" id="IPR005119">
    <property type="entry name" value="LysR_subst-bd"/>
</dbReference>
<dbReference type="InterPro" id="IPR000847">
    <property type="entry name" value="LysR_HTH_N"/>
</dbReference>
<dbReference type="EMBL" id="CAKLDM010000002">
    <property type="protein sequence ID" value="CAH0539636.1"/>
    <property type="molecule type" value="Genomic_DNA"/>
</dbReference>
<keyword evidence="2" id="KW-0805">Transcription regulation</keyword>
<dbReference type="Pfam" id="PF00126">
    <property type="entry name" value="HTH_1"/>
    <property type="match status" value="1"/>
</dbReference>
<evidence type="ECO:0000313" key="7">
    <source>
        <dbReference type="Proteomes" id="UP000838748"/>
    </source>
</evidence>
<sequence>MKSIEPLRCFVKVVEQGSFSGAAKEMNMAISSVSRYVQLLESELNSSLFIRNTRHITLTEMGSMVYRRGLEICTQIDRLGESVAEKRHQVQGKVKLTAPLWFGSHMISPILVKLRRQWPELLVQIDYNDKARDPYDQEYDLYVQITNPKSSLLIARPLKSVEYWLCASPEYICEHGTVNEIHSLTSHQLLKQSAPTGYQGWYFYDEKNRCVQIDTSKGEFSSNASISLWQAALHHAGIVMLARKMIEEDVANGKLVRLLESYRCIPYPQDSFLHLVYAKGKTQEPKCKVVVDAILSELGAHSR</sequence>
<keyword evidence="4" id="KW-0804">Transcription</keyword>
<dbReference type="PANTHER" id="PTHR30537:SF5">
    <property type="entry name" value="HTH-TYPE TRANSCRIPTIONAL ACTIVATOR TTDR-RELATED"/>
    <property type="match status" value="1"/>
</dbReference>
<dbReference type="InterPro" id="IPR036390">
    <property type="entry name" value="WH_DNA-bd_sf"/>
</dbReference>
<feature type="domain" description="HTH lysR-type" evidence="5">
    <location>
        <begin position="1"/>
        <end position="59"/>
    </location>
</feature>
<dbReference type="Pfam" id="PF03466">
    <property type="entry name" value="LysR_substrate"/>
    <property type="match status" value="1"/>
</dbReference>
<organism evidence="6 7">
    <name type="scientific">Vibrio marisflavi CECT 7928</name>
    <dbReference type="NCBI Taxonomy" id="634439"/>
    <lineage>
        <taxon>Bacteria</taxon>
        <taxon>Pseudomonadati</taxon>
        <taxon>Pseudomonadota</taxon>
        <taxon>Gammaproteobacteria</taxon>
        <taxon>Vibrionales</taxon>
        <taxon>Vibrionaceae</taxon>
        <taxon>Vibrio</taxon>
    </lineage>
</organism>
<evidence type="ECO:0000256" key="4">
    <source>
        <dbReference type="ARBA" id="ARBA00023163"/>
    </source>
</evidence>
<proteinExistence type="inferred from homology"/>
<dbReference type="Gene3D" id="1.10.10.10">
    <property type="entry name" value="Winged helix-like DNA-binding domain superfamily/Winged helix DNA-binding domain"/>
    <property type="match status" value="1"/>
</dbReference>
<keyword evidence="7" id="KW-1185">Reference proteome</keyword>
<evidence type="ECO:0000259" key="5">
    <source>
        <dbReference type="PROSITE" id="PS50931"/>
    </source>
</evidence>
<evidence type="ECO:0000256" key="3">
    <source>
        <dbReference type="ARBA" id="ARBA00023125"/>
    </source>
</evidence>
<accession>A0ABN8E6V2</accession>
<dbReference type="SUPFAM" id="SSF46785">
    <property type="entry name" value="Winged helix' DNA-binding domain"/>
    <property type="match status" value="1"/>
</dbReference>
<keyword evidence="3" id="KW-0238">DNA-binding</keyword>
<evidence type="ECO:0000256" key="2">
    <source>
        <dbReference type="ARBA" id="ARBA00023015"/>
    </source>
</evidence>
<dbReference type="InterPro" id="IPR036388">
    <property type="entry name" value="WH-like_DNA-bd_sf"/>
</dbReference>
<evidence type="ECO:0000313" key="6">
    <source>
        <dbReference type="EMBL" id="CAH0539636.1"/>
    </source>
</evidence>
<evidence type="ECO:0000256" key="1">
    <source>
        <dbReference type="ARBA" id="ARBA00009437"/>
    </source>
</evidence>
<name>A0ABN8E6V2_9VIBR</name>
<dbReference type="SUPFAM" id="SSF53850">
    <property type="entry name" value="Periplasmic binding protein-like II"/>
    <property type="match status" value="1"/>
</dbReference>
<comment type="similarity">
    <text evidence="1">Belongs to the LysR transcriptional regulatory family.</text>
</comment>
<dbReference type="PROSITE" id="PS50931">
    <property type="entry name" value="HTH_LYSR"/>
    <property type="match status" value="1"/>
</dbReference>
<comment type="caution">
    <text evidence="6">The sequence shown here is derived from an EMBL/GenBank/DDBJ whole genome shotgun (WGS) entry which is preliminary data.</text>
</comment>
<reference evidence="6" key="1">
    <citation type="submission" date="2021-11" db="EMBL/GenBank/DDBJ databases">
        <authorList>
            <person name="Rodrigo-Torres L."/>
            <person name="Arahal R. D."/>
            <person name="Lucena T."/>
        </authorList>
    </citation>
    <scope>NUCLEOTIDE SEQUENCE</scope>
    <source>
        <strain evidence="6">CECT 7928</strain>
    </source>
</reference>
<dbReference type="InterPro" id="IPR058163">
    <property type="entry name" value="LysR-type_TF_proteobact-type"/>
</dbReference>
<protein>
    <submittedName>
        <fullName evidence="6">HTH-type transcriptional regulator DmlR</fullName>
    </submittedName>
</protein>
<dbReference type="RefSeq" id="WP_237361611.1">
    <property type="nucleotide sequence ID" value="NZ_CAKLDM010000002.1"/>
</dbReference>
<gene>
    <name evidence="6" type="primary">dmlR_10</name>
    <name evidence="6" type="ORF">VMF7928_02313</name>
</gene>
<dbReference type="Proteomes" id="UP000838748">
    <property type="component" value="Unassembled WGS sequence"/>
</dbReference>
<dbReference type="CDD" id="cd08422">
    <property type="entry name" value="PBP2_CrgA_like"/>
    <property type="match status" value="1"/>
</dbReference>